<gene>
    <name evidence="3" type="ORF">VITISV_024224</name>
</gene>
<feature type="region of interest" description="Disordered" evidence="1">
    <location>
        <begin position="249"/>
        <end position="273"/>
    </location>
</feature>
<dbReference type="AlphaFoldDB" id="A5BM06"/>
<evidence type="ECO:0000256" key="1">
    <source>
        <dbReference type="SAM" id="MobiDB-lite"/>
    </source>
</evidence>
<protein>
    <recommendedName>
        <fullName evidence="2">Retrotransposon gag domain-containing protein</fullName>
    </recommendedName>
</protein>
<evidence type="ECO:0000259" key="2">
    <source>
        <dbReference type="Pfam" id="PF03732"/>
    </source>
</evidence>
<evidence type="ECO:0000313" key="3">
    <source>
        <dbReference type="EMBL" id="CAN83382.1"/>
    </source>
</evidence>
<dbReference type="PANTHER" id="PTHR33240">
    <property type="entry name" value="OS08G0508500 PROTEIN"/>
    <property type="match status" value="1"/>
</dbReference>
<reference evidence="3" key="1">
    <citation type="journal article" date="2007" name="PLoS ONE">
        <title>The first genome sequence of an elite grapevine cultivar (Pinot noir Vitis vinifera L.): coping with a highly heterozygous genome.</title>
        <authorList>
            <person name="Velasco R."/>
            <person name="Zharkikh A."/>
            <person name="Troggio M."/>
            <person name="Cartwright D.A."/>
            <person name="Cestaro A."/>
            <person name="Pruss D."/>
            <person name="Pindo M."/>
            <person name="FitzGerald L.M."/>
            <person name="Vezzulli S."/>
            <person name="Reid J."/>
            <person name="Malacarne G."/>
            <person name="Iliev D."/>
            <person name="Coppola G."/>
            <person name="Wardell B."/>
            <person name="Micheletti D."/>
            <person name="Macalma T."/>
            <person name="Facci M."/>
            <person name="Mitchell J.T."/>
            <person name="Perazzolli M."/>
            <person name="Eldredge G."/>
            <person name="Gatto P."/>
            <person name="Oyzerski R."/>
            <person name="Moretto M."/>
            <person name="Gutin N."/>
            <person name="Stefanini M."/>
            <person name="Chen Y."/>
            <person name="Segala C."/>
            <person name="Davenport C."/>
            <person name="Dematte L."/>
            <person name="Mraz A."/>
            <person name="Battilana J."/>
            <person name="Stormo K."/>
            <person name="Costa F."/>
            <person name="Tao Q."/>
            <person name="Si-Ammour A."/>
            <person name="Harkins T."/>
            <person name="Lackey A."/>
            <person name="Perbost C."/>
            <person name="Taillon B."/>
            <person name="Stella A."/>
            <person name="Solovyev V."/>
            <person name="Fawcett J.A."/>
            <person name="Sterck L."/>
            <person name="Vandepoele K."/>
            <person name="Grando S.M."/>
            <person name="Toppo S."/>
            <person name="Moser C."/>
            <person name="Lanchbury J."/>
            <person name="Bogden R."/>
            <person name="Skolnick M."/>
            <person name="Sgaramella V."/>
            <person name="Bhatnagar S.K."/>
            <person name="Fontana P."/>
            <person name="Gutin A."/>
            <person name="Van de Peer Y."/>
            <person name="Salamini F."/>
            <person name="Viola R."/>
        </authorList>
    </citation>
    <scope>NUCLEOTIDE SEQUENCE</scope>
</reference>
<proteinExistence type="predicted"/>
<dbReference type="CDD" id="cd00303">
    <property type="entry name" value="retropepsin_like"/>
    <property type="match status" value="1"/>
</dbReference>
<name>A5BM06_VITVI</name>
<sequence length="463" mass="52432">MLSTPFCSHIIHYEPSRGFLVPKFSTYDGSSDLFDHIMHYRQLMTLDIGNDALLCKVFPVSLQGQALSWFHRLPSNSVDNFRDLSEAFVGQYLCSARHKQNINTLQNIKMQDNESLREFVKRFGQAVLQVEAYSMDAVLQIFKRSICPGTPFFELLAKKPPMTMDDFRPKIPPLTLLSISYEKLLPMIQDMSDFRWPKPLGTDPSKKDYCKKCVYHKEHGHTTEACRCLHYLVEKLIRAGHLKQYLRSDARGRDASRNHNSGTPRAPAAPKAIINYINRGPSNEEYDSKRKRQRLLRAASVHELDPTRILQPHRDALILSLDIGDFDVRRILVDPGSSTDLVQASVISHMGHSLTGLENPGRILSGFNGASTTSLGDIVLPVQASPVTLNVQFLVVEDLSPFNVILGWTWLYYMKAIPSTYHQMVSFLTEDGQIDLYGSQLAARQCYQIATRSRDQPGGYTLP</sequence>
<dbReference type="EMBL" id="AM464155">
    <property type="protein sequence ID" value="CAN83382.1"/>
    <property type="molecule type" value="Genomic_DNA"/>
</dbReference>
<accession>A5BM06</accession>
<dbReference type="InterPro" id="IPR005162">
    <property type="entry name" value="Retrotrans_gag_dom"/>
</dbReference>
<dbReference type="Gene3D" id="2.40.70.10">
    <property type="entry name" value="Acid Proteases"/>
    <property type="match status" value="1"/>
</dbReference>
<organism evidence="3">
    <name type="scientific">Vitis vinifera</name>
    <name type="common">Grape</name>
    <dbReference type="NCBI Taxonomy" id="29760"/>
    <lineage>
        <taxon>Eukaryota</taxon>
        <taxon>Viridiplantae</taxon>
        <taxon>Streptophyta</taxon>
        <taxon>Embryophyta</taxon>
        <taxon>Tracheophyta</taxon>
        <taxon>Spermatophyta</taxon>
        <taxon>Magnoliopsida</taxon>
        <taxon>eudicotyledons</taxon>
        <taxon>Gunneridae</taxon>
        <taxon>Pentapetalae</taxon>
        <taxon>rosids</taxon>
        <taxon>Vitales</taxon>
        <taxon>Vitaceae</taxon>
        <taxon>Viteae</taxon>
        <taxon>Vitis</taxon>
    </lineage>
</organism>
<dbReference type="PANTHER" id="PTHR33240:SF15">
    <property type="entry name" value="GAG-PRO-LIKE PROTEIN"/>
    <property type="match status" value="1"/>
</dbReference>
<feature type="domain" description="Retrotransposon gag" evidence="2">
    <location>
        <begin position="56"/>
        <end position="136"/>
    </location>
</feature>
<dbReference type="InterPro" id="IPR021109">
    <property type="entry name" value="Peptidase_aspartic_dom_sf"/>
</dbReference>
<dbReference type="Pfam" id="PF03732">
    <property type="entry name" value="Retrotrans_gag"/>
    <property type="match status" value="1"/>
</dbReference>